<reference evidence="2" key="1">
    <citation type="submission" date="2021-04" db="EMBL/GenBank/DDBJ databases">
        <title>The genome sequence of Ideonella sp. 4Y11.</title>
        <authorList>
            <person name="Liu Y."/>
        </authorList>
    </citation>
    <scope>NUCLEOTIDE SEQUENCE</scope>
    <source>
        <strain evidence="2">4Y11</strain>
    </source>
</reference>
<keyword evidence="3" id="KW-1185">Reference proteome</keyword>
<gene>
    <name evidence="2" type="ORF">KAK06_13090</name>
</gene>
<dbReference type="Proteomes" id="UP000678374">
    <property type="component" value="Unassembled WGS sequence"/>
</dbReference>
<evidence type="ECO:0008006" key="4">
    <source>
        <dbReference type="Google" id="ProtNLM"/>
    </source>
</evidence>
<evidence type="ECO:0000313" key="3">
    <source>
        <dbReference type="Proteomes" id="UP000678374"/>
    </source>
</evidence>
<proteinExistence type="predicted"/>
<evidence type="ECO:0000256" key="1">
    <source>
        <dbReference type="SAM" id="SignalP"/>
    </source>
</evidence>
<dbReference type="EMBL" id="JAGQDE010000010">
    <property type="protein sequence ID" value="MBQ0959881.1"/>
    <property type="molecule type" value="Genomic_DNA"/>
</dbReference>
<keyword evidence="1" id="KW-0732">Signal</keyword>
<sequence>MTLRLPVPLVALGLLAGACAHAQDSASPDASLRRHDALITLDYQKIKVPGDAPIDFMGFHLYHPVGERLHLGAGVYAPLVHGGYGGFMAFDLGAYLRQPISGPLFATAGLSAGGGGGGRSIAQSKVLSGTGGFVKGHVGLGWDFGSFAVGVNAAKVKFRSSAIDSTQANLFVEIPYSYLTGPFASQGQPLGPADERRAAAEVGENMLTVTLDNYRQSSPQGNFKGTLRLADLQYAHFFAPDTYWFGAIGVGYRGLPIYNQVLGGVGQRWRVAPSWALYGQLGLGSGGYSPEQIDTGPGLLVYPKLSAEYALSRTLGLSLSVGHMSAPKASSRNTTYGLALTHHLRPSRAGDEGPSHWQGFRVSLFHQTDFKLVYRDIARPPLQMIGIQVDTPLNERWYVPVQAAVAYNAYLGYPGYGELLTGLGLQSRAAASDRWQWFGQAMVGANVHGTAAKASGGVRYILDDQLSLSLNLGRLEARSSAGRRFSADTVGLGVDYRFSTPTR</sequence>
<protein>
    <recommendedName>
        <fullName evidence="4">Outer membrane protein beta-barrel domain-containing protein</fullName>
    </recommendedName>
</protein>
<accession>A0A940YP19</accession>
<dbReference type="RefSeq" id="WP_210802554.1">
    <property type="nucleotide sequence ID" value="NZ_JAGQDE010000010.1"/>
</dbReference>
<name>A0A940YP19_9BURK</name>
<evidence type="ECO:0000313" key="2">
    <source>
        <dbReference type="EMBL" id="MBQ0959881.1"/>
    </source>
</evidence>
<feature type="chain" id="PRO_5036889075" description="Outer membrane protein beta-barrel domain-containing protein" evidence="1">
    <location>
        <begin position="23"/>
        <end position="503"/>
    </location>
</feature>
<organism evidence="2 3">
    <name type="scientific">Ideonella aquatica</name>
    <dbReference type="NCBI Taxonomy" id="2824119"/>
    <lineage>
        <taxon>Bacteria</taxon>
        <taxon>Pseudomonadati</taxon>
        <taxon>Pseudomonadota</taxon>
        <taxon>Betaproteobacteria</taxon>
        <taxon>Burkholderiales</taxon>
        <taxon>Sphaerotilaceae</taxon>
        <taxon>Ideonella</taxon>
    </lineage>
</organism>
<dbReference type="AlphaFoldDB" id="A0A940YP19"/>
<feature type="signal peptide" evidence="1">
    <location>
        <begin position="1"/>
        <end position="22"/>
    </location>
</feature>
<comment type="caution">
    <text evidence="2">The sequence shown here is derived from an EMBL/GenBank/DDBJ whole genome shotgun (WGS) entry which is preliminary data.</text>
</comment>
<dbReference type="PROSITE" id="PS51257">
    <property type="entry name" value="PROKAR_LIPOPROTEIN"/>
    <property type="match status" value="1"/>
</dbReference>